<evidence type="ECO:0000313" key="2">
    <source>
        <dbReference type="Proteomes" id="UP001597045"/>
    </source>
</evidence>
<gene>
    <name evidence="1" type="ORF">ACFQ1S_06070</name>
</gene>
<reference evidence="2" key="1">
    <citation type="journal article" date="2019" name="Int. J. Syst. Evol. Microbiol.">
        <title>The Global Catalogue of Microorganisms (GCM) 10K type strain sequencing project: providing services to taxonomists for standard genome sequencing and annotation.</title>
        <authorList>
            <consortium name="The Broad Institute Genomics Platform"/>
            <consortium name="The Broad Institute Genome Sequencing Center for Infectious Disease"/>
            <person name="Wu L."/>
            <person name="Ma J."/>
        </authorList>
    </citation>
    <scope>NUCLEOTIDE SEQUENCE [LARGE SCALE GENOMIC DNA]</scope>
    <source>
        <strain evidence="2">JCM 31486</strain>
    </source>
</reference>
<organism evidence="1 2">
    <name type="scientific">Kibdelosporangium lantanae</name>
    <dbReference type="NCBI Taxonomy" id="1497396"/>
    <lineage>
        <taxon>Bacteria</taxon>
        <taxon>Bacillati</taxon>
        <taxon>Actinomycetota</taxon>
        <taxon>Actinomycetes</taxon>
        <taxon>Pseudonocardiales</taxon>
        <taxon>Pseudonocardiaceae</taxon>
        <taxon>Kibdelosporangium</taxon>
    </lineage>
</organism>
<dbReference type="Proteomes" id="UP001597045">
    <property type="component" value="Unassembled WGS sequence"/>
</dbReference>
<dbReference type="EMBL" id="JBHTIS010000229">
    <property type="protein sequence ID" value="MFD1045187.1"/>
    <property type="molecule type" value="Genomic_DNA"/>
</dbReference>
<sequence length="44" mass="4912">MFHGEAFFLRGILRETTFEGVAFHAIASINASRIQRSDIAVLDC</sequence>
<accession>A0ABW3M5H7</accession>
<name>A0ABW3M5H7_9PSEU</name>
<comment type="caution">
    <text evidence="1">The sequence shown here is derived from an EMBL/GenBank/DDBJ whole genome shotgun (WGS) entry which is preliminary data.</text>
</comment>
<keyword evidence="2" id="KW-1185">Reference proteome</keyword>
<protein>
    <submittedName>
        <fullName evidence="1">Uncharacterized protein</fullName>
    </submittedName>
</protein>
<evidence type="ECO:0000313" key="1">
    <source>
        <dbReference type="EMBL" id="MFD1045187.1"/>
    </source>
</evidence>
<proteinExistence type="predicted"/>